<dbReference type="InterPro" id="IPR006212">
    <property type="entry name" value="Furin_repeat"/>
</dbReference>
<reference evidence="1 2" key="1">
    <citation type="submission" date="2014-06" db="EMBL/GenBank/DDBJ databases">
        <authorList>
            <person name="Swart Estienne"/>
        </authorList>
    </citation>
    <scope>NUCLEOTIDE SEQUENCE [LARGE SCALE GENOMIC DNA]</scope>
    <source>
        <strain evidence="1 2">130c</strain>
    </source>
</reference>
<proteinExistence type="predicted"/>
<sequence>MAVECANLYHKAQVSLYNVLAAMRVCTYFKTIHSIRYILINFHFVLQIARKLIINTLIIPLRRNARIVVHIVNLAICNLVVRHVLPKTLAIKDGQMPQIHLQHLTKLQKNAFNGINDILDNCIQGEDGNDMNCKMCLDQYFVNSKLVCSSCKITDCLECNTNYECELCDTKNMISSILQPGSGTYKQQCLDCNKNMLGYSQFYTDCASCQLNPQNQQQTICNACLNGFIVNGACQSTCVRGIPSQSYCTNCHSSCVTCIGSSSNQCIGCKVGQYLEYQYQGVSYGTCMAKHETSKSYKLYVTSENPSDNYKPTIESDGYNNPFYTVEDAIRKALELCAPSKETCSVEINLYKGDHYILRSAKQFYMSSRLDNTHSVTNITILPLFCSQNNSNPNICVEDNEKVTIYNKFRDQLALAVGSGLTIKNIVIDWIDSIILHNGNYGCKSTFKATDQCQISDGYSFIKFDITSKTILTKPPTLRIQNCIFRNLYFDYNTFIETNSYGGYIEILDTKFERFATCGSIIRNFKQTYTPPNL</sequence>
<dbReference type="OrthoDB" id="299812at2759"/>
<name>A0A078A2V2_STYLE</name>
<protein>
    <recommendedName>
        <fullName evidence="3">Zinc finger lsd1 subclass family protein</fullName>
    </recommendedName>
</protein>
<dbReference type="Proteomes" id="UP000039865">
    <property type="component" value="Unassembled WGS sequence"/>
</dbReference>
<keyword evidence="2" id="KW-1185">Reference proteome</keyword>
<accession>A0A078A2V2</accession>
<evidence type="ECO:0008006" key="3">
    <source>
        <dbReference type="Google" id="ProtNLM"/>
    </source>
</evidence>
<dbReference type="SMART" id="SM00261">
    <property type="entry name" value="FU"/>
    <property type="match status" value="2"/>
</dbReference>
<dbReference type="CDD" id="cd00064">
    <property type="entry name" value="FU"/>
    <property type="match status" value="1"/>
</dbReference>
<dbReference type="InParanoid" id="A0A078A2V2"/>
<dbReference type="EMBL" id="CCKQ01005274">
    <property type="protein sequence ID" value="CDW76440.1"/>
    <property type="molecule type" value="Genomic_DNA"/>
</dbReference>
<evidence type="ECO:0000313" key="1">
    <source>
        <dbReference type="EMBL" id="CDW76440.1"/>
    </source>
</evidence>
<gene>
    <name evidence="1" type="primary">Contig4737.g5056</name>
    <name evidence="1" type="ORF">STYLEM_5440</name>
</gene>
<organism evidence="1 2">
    <name type="scientific">Stylonychia lemnae</name>
    <name type="common">Ciliate</name>
    <dbReference type="NCBI Taxonomy" id="5949"/>
    <lineage>
        <taxon>Eukaryota</taxon>
        <taxon>Sar</taxon>
        <taxon>Alveolata</taxon>
        <taxon>Ciliophora</taxon>
        <taxon>Intramacronucleata</taxon>
        <taxon>Spirotrichea</taxon>
        <taxon>Stichotrichia</taxon>
        <taxon>Sporadotrichida</taxon>
        <taxon>Oxytrichidae</taxon>
        <taxon>Stylonychinae</taxon>
        <taxon>Stylonychia</taxon>
    </lineage>
</organism>
<evidence type="ECO:0000313" key="2">
    <source>
        <dbReference type="Proteomes" id="UP000039865"/>
    </source>
</evidence>
<dbReference type="AlphaFoldDB" id="A0A078A2V2"/>